<proteinExistence type="predicted"/>
<protein>
    <recommendedName>
        <fullName evidence="3">Lipoprotein</fullName>
    </recommendedName>
</protein>
<gene>
    <name evidence="1" type="ORF">SOO65_13880</name>
</gene>
<dbReference type="EMBL" id="CP139487">
    <property type="protein sequence ID" value="WPU63779.1"/>
    <property type="molecule type" value="Genomic_DNA"/>
</dbReference>
<keyword evidence="2" id="KW-1185">Reference proteome</keyword>
<dbReference type="KEGG" id="psti:SOO65_13880"/>
<sequence>MMKFILVALFVVAGCVSESDKQVVGKEVRSLDPISVDDPMILSRINAICGALLYKEGILNILTSNQYTFAYSQKDCGKSAGIPKNVTVSIQDTGSSYVFKSVNGDAFGFSNVETSTSGLMKEICQSRTALTNPMQTASGAIWFSTTPAKDDCESSSDGYCVQVERGSQYDGNSYVIHTKEWMKVQITGSNRGFFTDRKVVSTANCADGQSMERRAILK</sequence>
<name>A0AAX4HKK5_9BACT</name>
<accession>A0AAX4HKK5</accession>
<evidence type="ECO:0008006" key="3">
    <source>
        <dbReference type="Google" id="ProtNLM"/>
    </source>
</evidence>
<organism evidence="1 2">
    <name type="scientific">Peredibacter starrii</name>
    <dbReference type="NCBI Taxonomy" id="28202"/>
    <lineage>
        <taxon>Bacteria</taxon>
        <taxon>Pseudomonadati</taxon>
        <taxon>Bdellovibrionota</taxon>
        <taxon>Bacteriovoracia</taxon>
        <taxon>Bacteriovoracales</taxon>
        <taxon>Bacteriovoracaceae</taxon>
        <taxon>Peredibacter</taxon>
    </lineage>
</organism>
<dbReference type="Proteomes" id="UP001324634">
    <property type="component" value="Chromosome"/>
</dbReference>
<evidence type="ECO:0000313" key="2">
    <source>
        <dbReference type="Proteomes" id="UP001324634"/>
    </source>
</evidence>
<dbReference type="RefSeq" id="WP_321391160.1">
    <property type="nucleotide sequence ID" value="NZ_CP139487.1"/>
</dbReference>
<dbReference type="PROSITE" id="PS51257">
    <property type="entry name" value="PROKAR_LIPOPROTEIN"/>
    <property type="match status" value="1"/>
</dbReference>
<evidence type="ECO:0000313" key="1">
    <source>
        <dbReference type="EMBL" id="WPU63779.1"/>
    </source>
</evidence>
<reference evidence="1 2" key="1">
    <citation type="submission" date="2023-11" db="EMBL/GenBank/DDBJ databases">
        <title>Peredibacter starrii A3.12.</title>
        <authorList>
            <person name="Mitchell R.J."/>
        </authorList>
    </citation>
    <scope>NUCLEOTIDE SEQUENCE [LARGE SCALE GENOMIC DNA]</scope>
    <source>
        <strain evidence="1 2">A3.12</strain>
    </source>
</reference>
<dbReference type="AlphaFoldDB" id="A0AAX4HKK5"/>